<dbReference type="PANTHER" id="PTHR43877:SF1">
    <property type="entry name" value="ACETYLTRANSFERASE"/>
    <property type="match status" value="1"/>
</dbReference>
<dbReference type="PANTHER" id="PTHR43877">
    <property type="entry name" value="AMINOALKYLPHOSPHONATE N-ACETYLTRANSFERASE-RELATED-RELATED"/>
    <property type="match status" value="1"/>
</dbReference>
<dbReference type="AlphaFoldDB" id="A0A8J3XGA6"/>
<keyword evidence="1" id="KW-0808">Transferase</keyword>
<dbReference type="Pfam" id="PF00583">
    <property type="entry name" value="Acetyltransf_1"/>
    <property type="match status" value="1"/>
</dbReference>
<comment type="caution">
    <text evidence="4">The sequence shown here is derived from an EMBL/GenBank/DDBJ whole genome shotgun (WGS) entry which is preliminary data.</text>
</comment>
<dbReference type="GO" id="GO:0016747">
    <property type="term" value="F:acyltransferase activity, transferring groups other than amino-acyl groups"/>
    <property type="evidence" value="ECO:0007669"/>
    <property type="project" value="InterPro"/>
</dbReference>
<keyword evidence="2" id="KW-0012">Acyltransferase</keyword>
<dbReference type="SUPFAM" id="SSF55729">
    <property type="entry name" value="Acyl-CoA N-acyltransferases (Nat)"/>
    <property type="match status" value="1"/>
</dbReference>
<dbReference type="InterPro" id="IPR050832">
    <property type="entry name" value="Bact_Acetyltransf"/>
</dbReference>
<evidence type="ECO:0000313" key="4">
    <source>
        <dbReference type="EMBL" id="GII39874.1"/>
    </source>
</evidence>
<feature type="domain" description="N-acetyltransferase" evidence="3">
    <location>
        <begin position="5"/>
        <end position="164"/>
    </location>
</feature>
<dbReference type="InterPro" id="IPR016181">
    <property type="entry name" value="Acyl_CoA_acyltransferase"/>
</dbReference>
<dbReference type="RefSeq" id="WP_204075440.1">
    <property type="nucleotide sequence ID" value="NZ_BAABHI010000019.1"/>
</dbReference>
<gene>
    <name evidence="4" type="ORF">Pph01_48770</name>
</gene>
<evidence type="ECO:0000256" key="1">
    <source>
        <dbReference type="ARBA" id="ARBA00022679"/>
    </source>
</evidence>
<evidence type="ECO:0000313" key="5">
    <source>
        <dbReference type="Proteomes" id="UP000622547"/>
    </source>
</evidence>
<dbReference type="InterPro" id="IPR000182">
    <property type="entry name" value="GNAT_dom"/>
</dbReference>
<dbReference type="Gene3D" id="3.40.630.30">
    <property type="match status" value="1"/>
</dbReference>
<dbReference type="EMBL" id="BOOP01000022">
    <property type="protein sequence ID" value="GII39874.1"/>
    <property type="molecule type" value="Genomic_DNA"/>
</dbReference>
<dbReference type="CDD" id="cd04301">
    <property type="entry name" value="NAT_SF"/>
    <property type="match status" value="1"/>
</dbReference>
<evidence type="ECO:0000259" key="3">
    <source>
        <dbReference type="PROSITE" id="PS51186"/>
    </source>
</evidence>
<sequence>MPTPFAVRAAEAADLDFLTDMLVEAVNWSPTSNLSREQVLSNPTFAHYVADWPRPDDLGVIAVGMDGRPCGAAWLRRLPAADPGYGHVADDVPELTIGVCEEWRGRGVGRALLRELVRVAGELGIERISLSVERANHAAALYADEGFTVVERFEDADTMLYEVR</sequence>
<proteinExistence type="predicted"/>
<accession>A0A8J3XGA6</accession>
<dbReference type="Proteomes" id="UP000622547">
    <property type="component" value="Unassembled WGS sequence"/>
</dbReference>
<organism evidence="4 5">
    <name type="scientific">Planotetraspora phitsanulokensis</name>
    <dbReference type="NCBI Taxonomy" id="575192"/>
    <lineage>
        <taxon>Bacteria</taxon>
        <taxon>Bacillati</taxon>
        <taxon>Actinomycetota</taxon>
        <taxon>Actinomycetes</taxon>
        <taxon>Streptosporangiales</taxon>
        <taxon>Streptosporangiaceae</taxon>
        <taxon>Planotetraspora</taxon>
    </lineage>
</organism>
<reference evidence="4 5" key="1">
    <citation type="submission" date="2021-01" db="EMBL/GenBank/DDBJ databases">
        <title>Whole genome shotgun sequence of Planotetraspora phitsanulokensis NBRC 104273.</title>
        <authorList>
            <person name="Komaki H."/>
            <person name="Tamura T."/>
        </authorList>
    </citation>
    <scope>NUCLEOTIDE SEQUENCE [LARGE SCALE GENOMIC DNA]</scope>
    <source>
        <strain evidence="4 5">NBRC 104273</strain>
    </source>
</reference>
<evidence type="ECO:0000256" key="2">
    <source>
        <dbReference type="ARBA" id="ARBA00023315"/>
    </source>
</evidence>
<keyword evidence="5" id="KW-1185">Reference proteome</keyword>
<protein>
    <recommendedName>
        <fullName evidence="3">N-acetyltransferase domain-containing protein</fullName>
    </recommendedName>
</protein>
<name>A0A8J3XGA6_9ACTN</name>
<dbReference type="PROSITE" id="PS51186">
    <property type="entry name" value="GNAT"/>
    <property type="match status" value="1"/>
</dbReference>